<evidence type="ECO:0000313" key="6">
    <source>
        <dbReference type="Proteomes" id="UP000067626"/>
    </source>
</evidence>
<keyword evidence="3" id="KW-0732">Signal</keyword>
<comment type="similarity">
    <text evidence="1">Belongs to the peptidase C1 family.</text>
</comment>
<dbReference type="KEGG" id="ccro:CMC5_011980"/>
<dbReference type="SUPFAM" id="SSF54001">
    <property type="entry name" value="Cysteine proteinases"/>
    <property type="match status" value="1"/>
</dbReference>
<dbReference type="SMART" id="SM00645">
    <property type="entry name" value="Pept_C1"/>
    <property type="match status" value="1"/>
</dbReference>
<dbReference type="GO" id="GO:0008234">
    <property type="term" value="F:cysteine-type peptidase activity"/>
    <property type="evidence" value="ECO:0007669"/>
    <property type="project" value="InterPro"/>
</dbReference>
<gene>
    <name evidence="5" type="ORF">CMC5_011980</name>
</gene>
<dbReference type="Gene3D" id="3.90.70.10">
    <property type="entry name" value="Cysteine proteinases"/>
    <property type="match status" value="1"/>
</dbReference>
<evidence type="ECO:0000259" key="4">
    <source>
        <dbReference type="SMART" id="SM00645"/>
    </source>
</evidence>
<dbReference type="PANTHER" id="PTHR12411">
    <property type="entry name" value="CYSTEINE PROTEASE FAMILY C1-RELATED"/>
    <property type="match status" value="1"/>
</dbReference>
<dbReference type="EMBL" id="CP012159">
    <property type="protein sequence ID" value="AKT37072.1"/>
    <property type="molecule type" value="Genomic_DNA"/>
</dbReference>
<dbReference type="Proteomes" id="UP000067626">
    <property type="component" value="Chromosome"/>
</dbReference>
<feature type="compositionally biased region" description="Pro residues" evidence="2">
    <location>
        <begin position="443"/>
        <end position="463"/>
    </location>
</feature>
<feature type="compositionally biased region" description="Low complexity" evidence="2">
    <location>
        <begin position="464"/>
        <end position="474"/>
    </location>
</feature>
<feature type="signal peptide" evidence="3">
    <location>
        <begin position="1"/>
        <end position="23"/>
    </location>
</feature>
<dbReference type="OrthoDB" id="5506354at2"/>
<sequence>MNTSTLPLIALALSTLACSSGRATPPRQPPLATSPGGMGAPAAGGTHGTTGAPRGSGAQAFGFSTAGQPAGAQVLPFILRPVNVSALRALQGRRCAPKEVAPDVWVSFECGPAQPITRAVPFVPSNRMGFLSGVLPANVDHRQSGFSGPIKSQQAVGACTAFSLSSAMDHGIRRMGRQETTAPLHVWSKYAVPQMGTAGDRTTGEAITVEPVWPYDPIKACKMMRDPYDDCGAAYNVRPGSGDSDPVLRAEQVKADGQGRYRVIAIEKLQTSPVNLQELSAVLAGGDAVWVSFRVNSDAWKSQSLQNGVLPEYLHDDGSGHAVLLEGYRTVGGAKQFLIHNSWGERWGERGYGWISESNVQRHLRAAYKVRVADPGSPTPQPDASGCPAGQVRDSVLGTCAALCASGSPPAAGVCLPSLPGFSPQGIPGFPGLPAIPGLPGVQPAPQPGPQPSPQPGPQPSPQPSASCPQGQAPDLMSGQCLPLCPSGMPAIGGMCIPPILR</sequence>
<feature type="compositionally biased region" description="Low complexity" evidence="2">
    <location>
        <begin position="40"/>
        <end position="55"/>
    </location>
</feature>
<dbReference type="CDD" id="cd02619">
    <property type="entry name" value="Peptidase_C1"/>
    <property type="match status" value="1"/>
</dbReference>
<accession>A0A0K1E8S9</accession>
<feature type="domain" description="Peptidase C1A papain C-terminal" evidence="4">
    <location>
        <begin position="135"/>
        <end position="371"/>
    </location>
</feature>
<feature type="region of interest" description="Disordered" evidence="2">
    <location>
        <begin position="427"/>
        <end position="474"/>
    </location>
</feature>
<organism evidence="5 6">
    <name type="scientific">Chondromyces crocatus</name>
    <dbReference type="NCBI Taxonomy" id="52"/>
    <lineage>
        <taxon>Bacteria</taxon>
        <taxon>Pseudomonadati</taxon>
        <taxon>Myxococcota</taxon>
        <taxon>Polyangia</taxon>
        <taxon>Polyangiales</taxon>
        <taxon>Polyangiaceae</taxon>
        <taxon>Chondromyces</taxon>
    </lineage>
</organism>
<evidence type="ECO:0000313" key="5">
    <source>
        <dbReference type="EMBL" id="AKT37072.1"/>
    </source>
</evidence>
<dbReference type="InterPro" id="IPR038765">
    <property type="entry name" value="Papain-like_cys_pep_sf"/>
</dbReference>
<evidence type="ECO:0000256" key="2">
    <source>
        <dbReference type="SAM" id="MobiDB-lite"/>
    </source>
</evidence>
<dbReference type="InterPro" id="IPR013128">
    <property type="entry name" value="Peptidase_C1A"/>
</dbReference>
<name>A0A0K1E8S9_CHOCO</name>
<evidence type="ECO:0000256" key="3">
    <source>
        <dbReference type="SAM" id="SignalP"/>
    </source>
</evidence>
<dbReference type="RefSeq" id="WP_156338253.1">
    <property type="nucleotide sequence ID" value="NZ_CP012159.1"/>
</dbReference>
<reference evidence="5 6" key="1">
    <citation type="submission" date="2015-07" db="EMBL/GenBank/DDBJ databases">
        <title>Genome analysis of myxobacterium Chondromyces crocatus Cm c5 reveals a high potential for natural compound synthesis and the genetic basis for the loss of fruiting body formation.</title>
        <authorList>
            <person name="Zaburannyi N."/>
            <person name="Bunk B."/>
            <person name="Maier J."/>
            <person name="Overmann J."/>
            <person name="Mueller R."/>
        </authorList>
    </citation>
    <scope>NUCLEOTIDE SEQUENCE [LARGE SCALE GENOMIC DNA]</scope>
    <source>
        <strain evidence="5 6">Cm c5</strain>
    </source>
</reference>
<dbReference type="Pfam" id="PF00112">
    <property type="entry name" value="Peptidase_C1"/>
    <property type="match status" value="1"/>
</dbReference>
<feature type="region of interest" description="Disordered" evidence="2">
    <location>
        <begin position="20"/>
        <end position="63"/>
    </location>
</feature>
<proteinExistence type="inferred from homology"/>
<dbReference type="InterPro" id="IPR000668">
    <property type="entry name" value="Peptidase_C1A_C"/>
</dbReference>
<dbReference type="GO" id="GO:0006508">
    <property type="term" value="P:proteolysis"/>
    <property type="evidence" value="ECO:0007669"/>
    <property type="project" value="InterPro"/>
</dbReference>
<feature type="chain" id="PRO_5005459055" description="Peptidase C1A papain C-terminal domain-containing protein" evidence="3">
    <location>
        <begin position="24"/>
        <end position="502"/>
    </location>
</feature>
<dbReference type="STRING" id="52.CMC5_011980"/>
<keyword evidence="6" id="KW-1185">Reference proteome</keyword>
<dbReference type="AlphaFoldDB" id="A0A0K1E8S9"/>
<evidence type="ECO:0000256" key="1">
    <source>
        <dbReference type="ARBA" id="ARBA00008455"/>
    </source>
</evidence>
<protein>
    <recommendedName>
        <fullName evidence="4">Peptidase C1A papain C-terminal domain-containing protein</fullName>
    </recommendedName>
</protein>